<evidence type="ECO:0008006" key="4">
    <source>
        <dbReference type="Google" id="ProtNLM"/>
    </source>
</evidence>
<reference evidence="3" key="1">
    <citation type="journal article" date="2019" name="Int. J. Syst. Evol. Microbiol.">
        <title>The Global Catalogue of Microorganisms (GCM) 10K type strain sequencing project: providing services to taxonomists for standard genome sequencing and annotation.</title>
        <authorList>
            <consortium name="The Broad Institute Genomics Platform"/>
            <consortium name="The Broad Institute Genome Sequencing Center for Infectious Disease"/>
            <person name="Wu L."/>
            <person name="Ma J."/>
        </authorList>
    </citation>
    <scope>NUCLEOTIDE SEQUENCE [LARGE SCALE GENOMIC DNA]</scope>
    <source>
        <strain evidence="3">JCM 12763</strain>
    </source>
</reference>
<sequence>MKNRFSLSNLGIGWSANLRILVIAVTLASLLALAGVTAYVTGRNGQGYSSADPTPSTPHSPASSAPSSKEPGTGTGSVPRPPRISGPLAFAKAAAEMLWSYDTRDTSREQQLAGMEAWMTKESEYGDWASVSAQMPDPTLWSRMADQRQHATATVAEAHYPTAFKQALAEDPSAITEAYIYAVTVTGKQTIAWAKGGGGAEDRSVTLAVQCRPSADCVLVAIAPNVAP</sequence>
<dbReference type="Proteomes" id="UP001596242">
    <property type="component" value="Unassembled WGS sequence"/>
</dbReference>
<protein>
    <recommendedName>
        <fullName evidence="4">Secreted protein</fullName>
    </recommendedName>
</protein>
<dbReference type="RefSeq" id="WP_386403767.1">
    <property type="nucleotide sequence ID" value="NZ_JBHSPT010000083.1"/>
</dbReference>
<evidence type="ECO:0000313" key="2">
    <source>
        <dbReference type="EMBL" id="MFC6059457.1"/>
    </source>
</evidence>
<comment type="caution">
    <text evidence="2">The sequence shown here is derived from an EMBL/GenBank/DDBJ whole genome shotgun (WGS) entry which is preliminary data.</text>
</comment>
<gene>
    <name evidence="2" type="ORF">ACFP50_29840</name>
</gene>
<name>A0ABW1M8J9_9ACTN</name>
<evidence type="ECO:0000256" key="1">
    <source>
        <dbReference type="SAM" id="MobiDB-lite"/>
    </source>
</evidence>
<feature type="compositionally biased region" description="Low complexity" evidence="1">
    <location>
        <begin position="49"/>
        <end position="68"/>
    </location>
</feature>
<dbReference type="EMBL" id="JBHSPT010000083">
    <property type="protein sequence ID" value="MFC6059457.1"/>
    <property type="molecule type" value="Genomic_DNA"/>
</dbReference>
<feature type="region of interest" description="Disordered" evidence="1">
    <location>
        <begin position="47"/>
        <end position="85"/>
    </location>
</feature>
<accession>A0ABW1M8J9</accession>
<proteinExistence type="predicted"/>
<organism evidence="2 3">
    <name type="scientific">Streptomyces pratens</name>
    <dbReference type="NCBI Taxonomy" id="887456"/>
    <lineage>
        <taxon>Bacteria</taxon>
        <taxon>Bacillati</taxon>
        <taxon>Actinomycetota</taxon>
        <taxon>Actinomycetes</taxon>
        <taxon>Kitasatosporales</taxon>
        <taxon>Streptomycetaceae</taxon>
        <taxon>Streptomyces</taxon>
    </lineage>
</organism>
<keyword evidence="3" id="KW-1185">Reference proteome</keyword>
<evidence type="ECO:0000313" key="3">
    <source>
        <dbReference type="Proteomes" id="UP001596242"/>
    </source>
</evidence>